<dbReference type="EMBL" id="CP003734">
    <property type="protein sequence ID" value="AFO50098.1"/>
    <property type="molecule type" value="Genomic_DNA"/>
</dbReference>
<evidence type="ECO:0000259" key="5">
    <source>
        <dbReference type="Pfam" id="PF07992"/>
    </source>
</evidence>
<keyword evidence="2" id="KW-0285">Flavoprotein</keyword>
<keyword evidence="3" id="KW-0274">FAD</keyword>
<keyword evidence="4" id="KW-0560">Oxidoreductase</keyword>
<evidence type="ECO:0000256" key="3">
    <source>
        <dbReference type="ARBA" id="ARBA00022827"/>
    </source>
</evidence>
<dbReference type="Proteomes" id="UP000006503">
    <property type="component" value="Chromosome"/>
</dbReference>
<dbReference type="Gene3D" id="3.50.50.60">
    <property type="entry name" value="FAD/NAD(P)-binding domain"/>
    <property type="match status" value="2"/>
</dbReference>
<proteinExistence type="predicted"/>
<dbReference type="InterPro" id="IPR036188">
    <property type="entry name" value="FAD/NAD-bd_sf"/>
</dbReference>
<dbReference type="PRINTS" id="PR00411">
    <property type="entry name" value="PNDRDTASEI"/>
</dbReference>
<evidence type="ECO:0000256" key="4">
    <source>
        <dbReference type="ARBA" id="ARBA00023002"/>
    </source>
</evidence>
<accession>I7BEJ3</accession>
<dbReference type="InterPro" id="IPR050446">
    <property type="entry name" value="FAD-oxidoreductase/Apoptosis"/>
</dbReference>
<dbReference type="GO" id="GO:0016651">
    <property type="term" value="F:oxidoreductase activity, acting on NAD(P)H"/>
    <property type="evidence" value="ECO:0007669"/>
    <property type="project" value="TreeGrafter"/>
</dbReference>
<feature type="domain" description="FAD/NAD(P)-binding" evidence="5">
    <location>
        <begin position="4"/>
        <end position="299"/>
    </location>
</feature>
<dbReference type="InterPro" id="IPR016156">
    <property type="entry name" value="FAD/NAD-linked_Rdtase_dimer_sf"/>
</dbReference>
<evidence type="ECO:0000256" key="2">
    <source>
        <dbReference type="ARBA" id="ARBA00022630"/>
    </source>
</evidence>
<name>I7BEJ3_PSEPT</name>
<dbReference type="PANTHER" id="PTHR43557:SF2">
    <property type="entry name" value="RIESKE DOMAIN-CONTAINING PROTEIN-RELATED"/>
    <property type="match status" value="1"/>
</dbReference>
<dbReference type="SUPFAM" id="SSF55424">
    <property type="entry name" value="FAD/NAD-linked reductases, dimerisation (C-terminal) domain"/>
    <property type="match status" value="1"/>
</dbReference>
<sequence>MATHVAIIGNGVGGFTTAQALRAEGFEGRISLIGDEPHLPYDRPSLSKAVLDGSLERPPILAEADWYGEARIDMLTGPEVTALDVQTRTISLDDGTTLSADAIVIATGSRARTMALPGSQLPGVVTLRTYGDVQVLRDSWTSATRLLIVGGGLIGCEVATTARKLGLSVTILEAGDELLVRVLGRRIGAWLRGLLTELGVQVELGTGVVGFSGEGQLEQVMASDGRSFVADSALICVGAEPADQLARQAGLACDRGVIVDHCGATLAKGVFAVGDVASWPLRAGGRRSLETYMNAQRQAAAVAAAILGKNVSAPQLPVSWTEIAGHRMQMAGDIEGPGDFVSRGMPGSGAALLFRLQERRIQAVVAVDAPRDFALATRLVEARAAIEPARLADLSNSMRDFVRANEGDLT</sequence>
<comment type="cofactor">
    <cofactor evidence="1">
        <name>FAD</name>
        <dbReference type="ChEBI" id="CHEBI:57692"/>
    </cofactor>
</comment>
<dbReference type="InterPro" id="IPR028202">
    <property type="entry name" value="Reductase_C"/>
</dbReference>
<evidence type="ECO:0000256" key="1">
    <source>
        <dbReference type="ARBA" id="ARBA00001974"/>
    </source>
</evidence>
<protein>
    <submittedName>
        <fullName evidence="7">Toluene 1,2-dioxygenase system ferredoxin--NAD</fullName>
    </submittedName>
</protein>
<dbReference type="SMR" id="I7BEJ3"/>
<organism evidence="7 8">
    <name type="scientific">Pseudomonas putida (strain DOT-T1E)</name>
    <dbReference type="NCBI Taxonomy" id="1196325"/>
    <lineage>
        <taxon>Bacteria</taxon>
        <taxon>Pseudomonadati</taxon>
        <taxon>Pseudomonadota</taxon>
        <taxon>Gammaproteobacteria</taxon>
        <taxon>Pseudomonadales</taxon>
        <taxon>Pseudomonadaceae</taxon>
        <taxon>Pseudomonas</taxon>
    </lineage>
</organism>
<dbReference type="HOGENOM" id="CLU_003291_4_0_6"/>
<dbReference type="SUPFAM" id="SSF51905">
    <property type="entry name" value="FAD/NAD(P)-binding domain"/>
    <property type="match status" value="2"/>
</dbReference>
<evidence type="ECO:0000313" key="7">
    <source>
        <dbReference type="EMBL" id="AFO50098.1"/>
    </source>
</evidence>
<dbReference type="PANTHER" id="PTHR43557">
    <property type="entry name" value="APOPTOSIS-INDUCING FACTOR 1"/>
    <property type="match status" value="1"/>
</dbReference>
<dbReference type="PATRIC" id="fig|1196325.3.peg.4226"/>
<dbReference type="InterPro" id="IPR023753">
    <property type="entry name" value="FAD/NAD-binding_dom"/>
</dbReference>
<dbReference type="Pfam" id="PF07992">
    <property type="entry name" value="Pyr_redox_2"/>
    <property type="match status" value="1"/>
</dbReference>
<dbReference type="GO" id="GO:0005737">
    <property type="term" value="C:cytoplasm"/>
    <property type="evidence" value="ECO:0007669"/>
    <property type="project" value="TreeGrafter"/>
</dbReference>
<dbReference type="RefSeq" id="WP_012052598.1">
    <property type="nucleotide sequence ID" value="NC_018220.1"/>
</dbReference>
<dbReference type="Pfam" id="PF14759">
    <property type="entry name" value="Reductase_C"/>
    <property type="match status" value="1"/>
</dbReference>
<evidence type="ECO:0000259" key="6">
    <source>
        <dbReference type="Pfam" id="PF14759"/>
    </source>
</evidence>
<gene>
    <name evidence="7" type="primary">tobA</name>
    <name evidence="7" type="ordered locus">T1E_4269</name>
</gene>
<reference evidence="8" key="1">
    <citation type="journal article" date="2013" name="Microb. Biotechnol.">
        <title>Metabolic potential of the organic-solvent tolerant Pseudomonas putida DOT-T1E deduced from its annotated genome.</title>
        <authorList>
            <person name="Udaondo Z."/>
            <person name="Molina L."/>
            <person name="Daniels C."/>
            <person name="Gomez M.J."/>
            <person name="Molina-Henares M.A."/>
            <person name="Matilla M.A."/>
            <person name="Roca A."/>
            <person name="Fernandez M."/>
            <person name="Duque E."/>
            <person name="Segura A."/>
            <person name="Ramos J.L."/>
        </authorList>
    </citation>
    <scope>NUCLEOTIDE SEQUENCE [LARGE SCALE GENOMIC DNA]</scope>
    <source>
        <strain evidence="8">DOT-T1E</strain>
    </source>
</reference>
<dbReference type="AlphaFoldDB" id="I7BEJ3"/>
<feature type="domain" description="Reductase C-terminal" evidence="6">
    <location>
        <begin position="320"/>
        <end position="401"/>
    </location>
</feature>
<dbReference type="PRINTS" id="PR00368">
    <property type="entry name" value="FADPNR"/>
</dbReference>
<dbReference type="Gene3D" id="3.30.390.30">
    <property type="match status" value="1"/>
</dbReference>
<dbReference type="KEGG" id="ppx:T1E_4269"/>
<evidence type="ECO:0000313" key="8">
    <source>
        <dbReference type="Proteomes" id="UP000006503"/>
    </source>
</evidence>